<dbReference type="Gene3D" id="3.40.50.720">
    <property type="entry name" value="NAD(P)-binding Rossmann-like Domain"/>
    <property type="match status" value="2"/>
</dbReference>
<evidence type="ECO:0000313" key="2">
    <source>
        <dbReference type="Proteomes" id="UP000281549"/>
    </source>
</evidence>
<dbReference type="SUPFAM" id="SSF69572">
    <property type="entry name" value="Activating enzymes of the ubiquitin-like proteins"/>
    <property type="match status" value="1"/>
</dbReference>
<evidence type="ECO:0008006" key="3">
    <source>
        <dbReference type="Google" id="ProtNLM"/>
    </source>
</evidence>
<dbReference type="GO" id="GO:0008641">
    <property type="term" value="F:ubiquitin-like modifier activating enzyme activity"/>
    <property type="evidence" value="ECO:0007669"/>
    <property type="project" value="InterPro"/>
</dbReference>
<dbReference type="AlphaFoldDB" id="A0A4P9YQ99"/>
<dbReference type="InterPro" id="IPR035985">
    <property type="entry name" value="Ubiquitin-activating_enz"/>
</dbReference>
<gene>
    <name evidence="1" type="ORF">ROZALSC1DRAFT_27157</name>
</gene>
<dbReference type="Proteomes" id="UP000281549">
    <property type="component" value="Unassembled WGS sequence"/>
</dbReference>
<sequence>MTLGRTRTSKIREITCLFVIRNCNRNRDIKEFDNAVNRESEIGRNFFSRKASAQRGAEAIEILSQLNENVVTNFIAENPIELIGNDKFSVFDEFNLIIVADQMPEKSLEKLESYSRQRNIPLILCRSYGLVGYTQISLSKHCVLNSRQENKYFDLCLNKPFEELCNYCDSIDMESMSSLEYSHIPFVVILLKVLNEFKKIHGRHPETSQDKDSFKKMIKKKQKTGDEENFNEALHFAHKVWSKFDMKELNGLFEKSRNVPREDLTPFWILVKALKVFYDENSRLPLNGALPDMHSDTESYIMLQGIYKNKSNNDKNNFKDILKRQMQINNLSDNFISEEEIEDFFKNCHQIKVLNFPLLADESNRWEFTSDIDLNLYYSLKLADKFKETFGKYPSQQNAESFQSFVKSTCGFEINQDAINEIIRYQGCQLHNIASFIGGVASQEIIKLLTNQYVPASGIIFFNGTNNSHISTLKI</sequence>
<proteinExistence type="predicted"/>
<organism evidence="1 2">
    <name type="scientific">Rozella allomycis (strain CSF55)</name>
    <dbReference type="NCBI Taxonomy" id="988480"/>
    <lineage>
        <taxon>Eukaryota</taxon>
        <taxon>Fungi</taxon>
        <taxon>Fungi incertae sedis</taxon>
        <taxon>Cryptomycota</taxon>
        <taxon>Cryptomycota incertae sedis</taxon>
        <taxon>Rozella</taxon>
    </lineage>
</organism>
<reference evidence="2" key="1">
    <citation type="journal article" date="2018" name="Nat. Microbiol.">
        <title>Leveraging single-cell genomics to expand the fungal tree of life.</title>
        <authorList>
            <person name="Ahrendt S.R."/>
            <person name="Quandt C.A."/>
            <person name="Ciobanu D."/>
            <person name="Clum A."/>
            <person name="Salamov A."/>
            <person name="Andreopoulos B."/>
            <person name="Cheng J.F."/>
            <person name="Woyke T."/>
            <person name="Pelin A."/>
            <person name="Henrissat B."/>
            <person name="Reynolds N.K."/>
            <person name="Benny G.L."/>
            <person name="Smith M.E."/>
            <person name="James T.Y."/>
            <person name="Grigoriev I.V."/>
        </authorList>
    </citation>
    <scope>NUCLEOTIDE SEQUENCE [LARGE SCALE GENOMIC DNA]</scope>
    <source>
        <strain evidence="2">CSF55</strain>
    </source>
</reference>
<dbReference type="EMBL" id="ML004955">
    <property type="protein sequence ID" value="RKP21442.1"/>
    <property type="molecule type" value="Genomic_DNA"/>
</dbReference>
<accession>A0A4P9YQ99</accession>
<name>A0A4P9YQ99_ROZAC</name>
<evidence type="ECO:0000313" key="1">
    <source>
        <dbReference type="EMBL" id="RKP21442.1"/>
    </source>
</evidence>
<protein>
    <recommendedName>
        <fullName evidence="3">NEDD8-activating enzyme E1 regulatory subunit</fullName>
    </recommendedName>
</protein>